<dbReference type="Gene3D" id="3.40.50.1820">
    <property type="entry name" value="alpha/beta hydrolase"/>
    <property type="match status" value="2"/>
</dbReference>
<dbReference type="PIRSF" id="PIRSF029171">
    <property type="entry name" value="Esterase_LipA"/>
    <property type="match status" value="1"/>
</dbReference>
<dbReference type="KEGG" id="kre:GWK63_08025"/>
<dbReference type="AlphaFoldDB" id="A0A181CAR4"/>
<evidence type="ECO:0000313" key="1">
    <source>
        <dbReference type="EMBL" id="QIP35415.1"/>
    </source>
</evidence>
<proteinExistence type="predicted"/>
<protein>
    <submittedName>
        <fullName evidence="1">Lipase</fullName>
    </submittedName>
</protein>
<dbReference type="SUPFAM" id="SSF53474">
    <property type="entry name" value="alpha/beta-Hydrolases"/>
    <property type="match status" value="1"/>
</dbReference>
<accession>A0A181CAR4</accession>
<keyword evidence="2" id="KW-1185">Reference proteome</keyword>
<dbReference type="GO" id="GO:0004806">
    <property type="term" value="F:triacylglycerol lipase activity"/>
    <property type="evidence" value="ECO:0007669"/>
    <property type="project" value="InterPro"/>
</dbReference>
<dbReference type="GO" id="GO:0016042">
    <property type="term" value="P:lipid catabolic process"/>
    <property type="evidence" value="ECO:0007669"/>
    <property type="project" value="InterPro"/>
</dbReference>
<sequence length="435" mass="45462">MSDPRSFLVSFLACCATAIGTSALAAAPATPLPPAGSPYGDGGVSAFYETDGVTLPAPGTMIRTEELNTPHLPDGTARAIRTLYSATDGMAEGTPVAVSGQILLPPGKVPRHGWPIIAWEHGTTGVADVCAPSWRGYSSRDRAYLAHWLAAGFAIVATDYQGLGTKGPHPYLLYRPEGYSVLAGLQAALKQFPTLLRNRIVLVGQSQGSGAALGAAWLAPAHAPELDILGVVATGVVADFHVPANAAHNPIPAVYTDPTQMDSAFAMLRVEGTDQSLNPTRDASTVLTPTGRDYARQAHMSCLHGLFDYAAKKHISSPALFNAKLADYEKDHDAAFQIPDGHISVPVFVGTGLADGEAGTAGQYNAVAAMCDAGTTVSWHEYAGLTHNGAVNVSVRDSLPFVKRLMKGKHIASTCATLALPGPIQQATPGIPWNN</sequence>
<evidence type="ECO:0000313" key="2">
    <source>
        <dbReference type="Proteomes" id="UP000502533"/>
    </source>
</evidence>
<dbReference type="PANTHER" id="PTHR34853:SF1">
    <property type="entry name" value="LIPASE 5"/>
    <property type="match status" value="1"/>
</dbReference>
<dbReference type="RefSeq" id="WP_034931354.1">
    <property type="nucleotide sequence ID" value="NZ_CP050139.1"/>
</dbReference>
<name>A0A181CAR4_9PROT</name>
<gene>
    <name evidence="1" type="ORF">GWK63_08025</name>
</gene>
<dbReference type="Proteomes" id="UP000502533">
    <property type="component" value="Chromosome"/>
</dbReference>
<dbReference type="Pfam" id="PF03583">
    <property type="entry name" value="LIP"/>
    <property type="match status" value="1"/>
</dbReference>
<dbReference type="InterPro" id="IPR005152">
    <property type="entry name" value="Lipase_secreted"/>
</dbReference>
<dbReference type="GeneID" id="85022098"/>
<organism evidence="1 2">
    <name type="scientific">Komagataeibacter rhaeticus</name>
    <dbReference type="NCBI Taxonomy" id="215221"/>
    <lineage>
        <taxon>Bacteria</taxon>
        <taxon>Pseudomonadati</taxon>
        <taxon>Pseudomonadota</taxon>
        <taxon>Alphaproteobacteria</taxon>
        <taxon>Acetobacterales</taxon>
        <taxon>Acetobacteraceae</taxon>
        <taxon>Komagataeibacter</taxon>
    </lineage>
</organism>
<dbReference type="InterPro" id="IPR029058">
    <property type="entry name" value="AB_hydrolase_fold"/>
</dbReference>
<reference evidence="1 2" key="1">
    <citation type="submission" date="2020-03" db="EMBL/GenBank/DDBJ databases">
        <title>Isolation of cellulose-producing strains, genome characterization and application of the synthesized cellulose films as an economical and sustainable material for piezoelectric sensor construction.</title>
        <authorList>
            <person name="Mangayil R.K."/>
        </authorList>
    </citation>
    <scope>NUCLEOTIDE SEQUENCE [LARGE SCALE GENOMIC DNA]</scope>
    <source>
        <strain evidence="1 2">ENS 9a1a</strain>
    </source>
</reference>
<dbReference type="EMBL" id="CP050139">
    <property type="protein sequence ID" value="QIP35415.1"/>
    <property type="molecule type" value="Genomic_DNA"/>
</dbReference>
<dbReference type="PANTHER" id="PTHR34853">
    <property type="match status" value="1"/>
</dbReference>